<dbReference type="EMBL" id="MFRA01000006">
    <property type="protein sequence ID" value="OGH92284.1"/>
    <property type="molecule type" value="Genomic_DNA"/>
</dbReference>
<keyword evidence="1" id="KW-0472">Membrane</keyword>
<reference evidence="3 4" key="1">
    <citation type="journal article" date="2016" name="Nat. Commun.">
        <title>Thousands of microbial genomes shed light on interconnected biogeochemical processes in an aquifer system.</title>
        <authorList>
            <person name="Anantharaman K."/>
            <person name="Brown C.T."/>
            <person name="Hug L.A."/>
            <person name="Sharon I."/>
            <person name="Castelle C.J."/>
            <person name="Probst A.J."/>
            <person name="Thomas B.C."/>
            <person name="Singh A."/>
            <person name="Wilkins M.J."/>
            <person name="Karaoz U."/>
            <person name="Brodie E.L."/>
            <person name="Williams K.H."/>
            <person name="Hubbard S.S."/>
            <person name="Banfield J.F."/>
        </authorList>
    </citation>
    <scope>NUCLEOTIDE SEQUENCE [LARGE SCALE GENOMIC DNA]</scope>
</reference>
<keyword evidence="1" id="KW-0812">Transmembrane</keyword>
<feature type="transmembrane region" description="Helical" evidence="1">
    <location>
        <begin position="109"/>
        <end position="132"/>
    </location>
</feature>
<evidence type="ECO:0000256" key="1">
    <source>
        <dbReference type="SAM" id="Phobius"/>
    </source>
</evidence>
<dbReference type="Proteomes" id="UP000176634">
    <property type="component" value="Unassembled WGS sequence"/>
</dbReference>
<protein>
    <submittedName>
        <fullName evidence="3">Uncharacterized protein</fullName>
    </submittedName>
</protein>
<organism evidence="3 4">
    <name type="scientific">Candidatus Magasanikbacteria bacterium RIFOXYD1_FULL_40_23</name>
    <dbReference type="NCBI Taxonomy" id="1798705"/>
    <lineage>
        <taxon>Bacteria</taxon>
        <taxon>Candidatus Magasanikiibacteriota</taxon>
    </lineage>
</organism>
<keyword evidence="1" id="KW-1133">Transmembrane helix</keyword>
<evidence type="ECO:0000256" key="2">
    <source>
        <dbReference type="SAM" id="SignalP"/>
    </source>
</evidence>
<evidence type="ECO:0000313" key="3">
    <source>
        <dbReference type="EMBL" id="OGH92284.1"/>
    </source>
</evidence>
<comment type="caution">
    <text evidence="3">The sequence shown here is derived from an EMBL/GenBank/DDBJ whole genome shotgun (WGS) entry which is preliminary data.</text>
</comment>
<evidence type="ECO:0000313" key="4">
    <source>
        <dbReference type="Proteomes" id="UP000176634"/>
    </source>
</evidence>
<feature type="signal peptide" evidence="2">
    <location>
        <begin position="1"/>
        <end position="23"/>
    </location>
</feature>
<gene>
    <name evidence="3" type="ORF">A2563_04845</name>
</gene>
<dbReference type="AlphaFoldDB" id="A0A1F6P8L4"/>
<accession>A0A1F6P8L4</accession>
<feature type="transmembrane region" description="Helical" evidence="1">
    <location>
        <begin position="153"/>
        <end position="170"/>
    </location>
</feature>
<keyword evidence="2" id="KW-0732">Signal</keyword>
<sequence length="546" mass="60348">MFKKIIVSTLLLFSLFPFSSASALDASSQIPALNPFCWKKKDCFEMRAKYITGTATKEDLENGFVSGASAFPCVGGEKDNEWGRCLPAGKSVTEISFGGQNRFSHIGEFILLMYKYTVTIASIVAVIVIILAGVQWVTSAGSSEVINAAKKRIGGAVIGLFITYLSYFILNTINPALINLRMPQVWLIRPMHLVPEFCKQIATTDGGKQVKFVYYANYDDQKSPVKPENAGKDELVYGNYKDGAGNPMFYCGRRFLAEGSGTQTCFGGLCPSEPGNRQSCARDDNNSGLQCHKGELAIHLRIDIEAFDLGEQISQAVDKLNDGIFVTKAMETKWVYNTQVFRAVCKNIIAGGTEAFYLANNGAPKSWWYGDKRLFGPGGNSTGGGIPGDPYWEYQFYYTDLIDYEKMNWDCDHGGEVVGYLLRIETHARQSTWDKYKPSLTEVLIPGYGIGNAIYKFLFDDGPQPNLNIGYDRSTGQPVFGTFPDDVKTIANYIPIDLLKEGLSLDINLTISKLIKMKGKPGSTPMDSFLNTVPFPKPEVQDLPLD</sequence>
<feature type="chain" id="PRO_5009525965" evidence="2">
    <location>
        <begin position="24"/>
        <end position="546"/>
    </location>
</feature>
<proteinExistence type="predicted"/>
<name>A0A1F6P8L4_9BACT</name>
<dbReference type="STRING" id="1798705.A2563_04845"/>